<keyword evidence="8" id="KW-1185">Reference proteome</keyword>
<evidence type="ECO:0000256" key="4">
    <source>
        <dbReference type="ARBA" id="ARBA00023136"/>
    </source>
</evidence>
<evidence type="ECO:0000313" key="7">
    <source>
        <dbReference type="EMBL" id="CAI4216950.1"/>
    </source>
</evidence>
<dbReference type="GO" id="GO:0007096">
    <property type="term" value="P:regulation of exit from mitosis"/>
    <property type="evidence" value="ECO:0007669"/>
    <property type="project" value="TreeGrafter"/>
</dbReference>
<evidence type="ECO:0000256" key="3">
    <source>
        <dbReference type="ARBA" id="ARBA00022989"/>
    </source>
</evidence>
<feature type="transmembrane region" description="Helical" evidence="6">
    <location>
        <begin position="182"/>
        <end position="200"/>
    </location>
</feature>
<organism evidence="7 8">
    <name type="scientific">Parascedosporium putredinis</name>
    <dbReference type="NCBI Taxonomy" id="1442378"/>
    <lineage>
        <taxon>Eukaryota</taxon>
        <taxon>Fungi</taxon>
        <taxon>Dikarya</taxon>
        <taxon>Ascomycota</taxon>
        <taxon>Pezizomycotina</taxon>
        <taxon>Sordariomycetes</taxon>
        <taxon>Hypocreomycetidae</taxon>
        <taxon>Microascales</taxon>
        <taxon>Microascaceae</taxon>
        <taxon>Parascedosporium</taxon>
    </lineage>
</organism>
<feature type="compositionally biased region" description="Low complexity" evidence="5">
    <location>
        <begin position="387"/>
        <end position="404"/>
    </location>
</feature>
<feature type="region of interest" description="Disordered" evidence="5">
    <location>
        <begin position="332"/>
        <end position="404"/>
    </location>
</feature>
<feature type="compositionally biased region" description="Basic and acidic residues" evidence="5">
    <location>
        <begin position="268"/>
        <end position="283"/>
    </location>
</feature>
<gene>
    <name evidence="7" type="ORF">PPNO1_LOCUS6594</name>
</gene>
<dbReference type="GO" id="GO:0012505">
    <property type="term" value="C:endomembrane system"/>
    <property type="evidence" value="ECO:0007669"/>
    <property type="project" value="UniProtKB-SubCell"/>
</dbReference>
<feature type="region of interest" description="Disordered" evidence="5">
    <location>
        <begin position="267"/>
        <end position="293"/>
    </location>
</feature>
<name>A0A9P1H7Y7_9PEZI</name>
<evidence type="ECO:0000256" key="1">
    <source>
        <dbReference type="ARBA" id="ARBA00004127"/>
    </source>
</evidence>
<evidence type="ECO:0000256" key="5">
    <source>
        <dbReference type="SAM" id="MobiDB-lite"/>
    </source>
</evidence>
<keyword evidence="2 6" id="KW-0812">Transmembrane</keyword>
<evidence type="ECO:0000313" key="8">
    <source>
        <dbReference type="Proteomes" id="UP000838763"/>
    </source>
</evidence>
<comment type="subcellular location">
    <subcellularLocation>
        <location evidence="1">Endomembrane system</location>
        <topology evidence="1">Multi-pass membrane protein</topology>
    </subcellularLocation>
</comment>
<evidence type="ECO:0000256" key="6">
    <source>
        <dbReference type="SAM" id="Phobius"/>
    </source>
</evidence>
<dbReference type="PANTHER" id="PTHR28293">
    <property type="entry name" value="NUCLEAR RIM PROTEIN 1"/>
    <property type="match status" value="1"/>
</dbReference>
<dbReference type="AlphaFoldDB" id="A0A9P1H7Y7"/>
<keyword evidence="4 6" id="KW-0472">Membrane</keyword>
<sequence>MPPTRRLVRRRPLKERIMAMLNPMDFLLWVSEEIETREWDSKGTGTRVGLFMSLAFLLARANTGETVLMWMTCLAMTLRQVGSLISLFEANIENAPQTSSARRVKVQSEPVSSSPLRFLTGMAPSETAESRAHVDKANDVWELAIWDPLAICLQVFCLFSPGHVLVYLMFLPITPLDPRPSVAVFNCVLLQVILSGQLLFMQSRFKQQAKDMSIIHREVLNEYDTKFVHPRLHPVVRDVATQVDTETAPSETDPDLFNQSVSLYSEAKPAREHGNAETREPHAGGHGVTSRGDACGHPCRTIDGRLDGHVDGHQLWGQLGVFSHSRSPLKKAISMGDMKASSPRNSREMAALEQGGWNRGSSPLQEGRRQTTSNLAPSGSGPGGAASGNAARNSLANASPLFHV</sequence>
<evidence type="ECO:0000256" key="2">
    <source>
        <dbReference type="ARBA" id="ARBA00022692"/>
    </source>
</evidence>
<protein>
    <submittedName>
        <fullName evidence="7">Uncharacterized protein</fullName>
    </submittedName>
</protein>
<dbReference type="GO" id="GO:0043007">
    <property type="term" value="P:maintenance of rDNA"/>
    <property type="evidence" value="ECO:0007669"/>
    <property type="project" value="TreeGrafter"/>
</dbReference>
<dbReference type="InterPro" id="IPR018819">
    <property type="entry name" value="Nur1/Mug154"/>
</dbReference>
<proteinExistence type="predicted"/>
<dbReference type="Proteomes" id="UP000838763">
    <property type="component" value="Unassembled WGS sequence"/>
</dbReference>
<keyword evidence="3 6" id="KW-1133">Transmembrane helix</keyword>
<dbReference type="Pfam" id="PF10332">
    <property type="entry name" value="DUF2418"/>
    <property type="match status" value="1"/>
</dbReference>
<feature type="transmembrane region" description="Helical" evidence="6">
    <location>
        <begin position="149"/>
        <end position="170"/>
    </location>
</feature>
<reference evidence="7" key="1">
    <citation type="submission" date="2022-11" db="EMBL/GenBank/DDBJ databases">
        <authorList>
            <person name="Scott C."/>
            <person name="Bruce N."/>
        </authorList>
    </citation>
    <scope>NUCLEOTIDE SEQUENCE</scope>
</reference>
<dbReference type="OrthoDB" id="3363151at2759"/>
<dbReference type="EMBL" id="CALLCH030000015">
    <property type="protein sequence ID" value="CAI4216950.1"/>
    <property type="molecule type" value="Genomic_DNA"/>
</dbReference>
<comment type="caution">
    <text evidence="7">The sequence shown here is derived from an EMBL/GenBank/DDBJ whole genome shotgun (WGS) entry which is preliminary data.</text>
</comment>
<dbReference type="PANTHER" id="PTHR28293:SF1">
    <property type="entry name" value="NUCLEAR RIM PROTEIN 1"/>
    <property type="match status" value="1"/>
</dbReference>
<accession>A0A9P1H7Y7</accession>